<accession>J4HWY8</accession>
<dbReference type="Proteomes" id="UP000006352">
    <property type="component" value="Unassembled WGS sequence"/>
</dbReference>
<dbReference type="HOGENOM" id="CLU_119662_0_0_1"/>
<evidence type="ECO:0000256" key="1">
    <source>
        <dbReference type="SAM" id="Coils"/>
    </source>
</evidence>
<keyword evidence="1" id="KW-0175">Coiled coil</keyword>
<name>J4HWY8_9APHY</name>
<organism evidence="2 3">
    <name type="scientific">Fibroporia radiculosa</name>
    <dbReference type="NCBI Taxonomy" id="599839"/>
    <lineage>
        <taxon>Eukaryota</taxon>
        <taxon>Fungi</taxon>
        <taxon>Dikarya</taxon>
        <taxon>Basidiomycota</taxon>
        <taxon>Agaricomycotina</taxon>
        <taxon>Agaricomycetes</taxon>
        <taxon>Polyporales</taxon>
        <taxon>Fibroporiaceae</taxon>
        <taxon>Fibroporia</taxon>
    </lineage>
</organism>
<protein>
    <submittedName>
        <fullName evidence="2">Uncharacterized protein</fullName>
    </submittedName>
</protein>
<dbReference type="InParanoid" id="J4HWY8"/>
<dbReference type="OrthoDB" id="2596179at2759"/>
<dbReference type="GeneID" id="24097898"/>
<sequence>MSLQYLPHVLYSLALTSISMHLLRQRKDAEAERAQLAAQISILDSTAHKMRAGEIIPERELNRLLKLAQSQRQLVEEAEPVQTDPIGWREVLLGRKASEVESAKAAEWDRRELESVQKEVQASS</sequence>
<dbReference type="AlphaFoldDB" id="J4HWY8"/>
<dbReference type="EMBL" id="HE797096">
    <property type="protein sequence ID" value="CCM02987.1"/>
    <property type="molecule type" value="Genomic_DNA"/>
</dbReference>
<evidence type="ECO:0000313" key="2">
    <source>
        <dbReference type="EMBL" id="CCM02987.1"/>
    </source>
</evidence>
<proteinExistence type="predicted"/>
<dbReference type="RefSeq" id="XP_012182270.1">
    <property type="nucleotide sequence ID" value="XM_012326880.1"/>
</dbReference>
<evidence type="ECO:0000313" key="3">
    <source>
        <dbReference type="Proteomes" id="UP000006352"/>
    </source>
</evidence>
<reference evidence="2 3" key="1">
    <citation type="journal article" date="2012" name="Appl. Environ. Microbiol.">
        <title>Short-read sequencing for genomic analysis of the brown rot fungus Fibroporia radiculosa.</title>
        <authorList>
            <person name="Tang J.D."/>
            <person name="Perkins A.D."/>
            <person name="Sonstegard T.S."/>
            <person name="Schroeder S.G."/>
            <person name="Burgess S.C."/>
            <person name="Diehl S.V."/>
        </authorList>
    </citation>
    <scope>NUCLEOTIDE SEQUENCE [LARGE SCALE GENOMIC DNA]</scope>
    <source>
        <strain evidence="2 3">TFFH 294</strain>
    </source>
</reference>
<feature type="coiled-coil region" evidence="1">
    <location>
        <begin position="19"/>
        <end position="46"/>
    </location>
</feature>
<keyword evidence="3" id="KW-1185">Reference proteome</keyword>
<gene>
    <name evidence="2" type="ORF">FIBRA_05102</name>
</gene>